<evidence type="ECO:0000256" key="1">
    <source>
        <dbReference type="ARBA" id="ARBA00022649"/>
    </source>
</evidence>
<dbReference type="InterPro" id="IPR035093">
    <property type="entry name" value="RelE/ParE_toxin_dom_sf"/>
</dbReference>
<dbReference type="OrthoDB" id="1098070at2"/>
<accession>A0A0E9LR20</accession>
<keyword evidence="1" id="KW-1277">Toxin-antitoxin system</keyword>
<evidence type="ECO:0000313" key="3">
    <source>
        <dbReference type="Proteomes" id="UP000032900"/>
    </source>
</evidence>
<name>A0A0E9LR20_9BACT</name>
<protein>
    <recommendedName>
        <fullName evidence="4">Type II toxin-antitoxin system RelE/ParE family toxin</fullName>
    </recommendedName>
</protein>
<evidence type="ECO:0008006" key="4">
    <source>
        <dbReference type="Google" id="ProtNLM"/>
    </source>
</evidence>
<sequence>MDYKIRWSEEAVNNLEDILDDLRLKWTDKEIENFKKRLSHQISLIKQNPFLFPSSSIKKELRKAVLSKQTTVFYQIENSVVNLTYLHINKRDIKNIE</sequence>
<dbReference type="Pfam" id="PF05016">
    <property type="entry name" value="ParE_toxin"/>
    <property type="match status" value="1"/>
</dbReference>
<keyword evidence="3" id="KW-1185">Reference proteome</keyword>
<organism evidence="2 3">
    <name type="scientific">Geofilum rubicundum JCM 15548</name>
    <dbReference type="NCBI Taxonomy" id="1236989"/>
    <lineage>
        <taxon>Bacteria</taxon>
        <taxon>Pseudomonadati</taxon>
        <taxon>Bacteroidota</taxon>
        <taxon>Bacteroidia</taxon>
        <taxon>Marinilabiliales</taxon>
        <taxon>Marinilabiliaceae</taxon>
        <taxon>Geofilum</taxon>
    </lineage>
</organism>
<proteinExistence type="predicted"/>
<dbReference type="InterPro" id="IPR007712">
    <property type="entry name" value="RelE/ParE_toxin"/>
</dbReference>
<evidence type="ECO:0000313" key="2">
    <source>
        <dbReference type="EMBL" id="GAO27694.1"/>
    </source>
</evidence>
<comment type="caution">
    <text evidence="2">The sequence shown here is derived from an EMBL/GenBank/DDBJ whole genome shotgun (WGS) entry which is preliminary data.</text>
</comment>
<dbReference type="Gene3D" id="3.30.2310.20">
    <property type="entry name" value="RelE-like"/>
    <property type="match status" value="1"/>
</dbReference>
<dbReference type="AlphaFoldDB" id="A0A0E9LR20"/>
<dbReference type="EMBL" id="BAZW01000086">
    <property type="protein sequence ID" value="GAO27694.1"/>
    <property type="molecule type" value="Genomic_DNA"/>
</dbReference>
<gene>
    <name evidence="2" type="ORF">JCM15548_14539</name>
</gene>
<reference evidence="2 3" key="1">
    <citation type="journal article" date="2015" name="Microbes Environ.">
        <title>Distribution and evolution of nitrogen fixation genes in the phylum bacteroidetes.</title>
        <authorList>
            <person name="Inoue J."/>
            <person name="Oshima K."/>
            <person name="Suda W."/>
            <person name="Sakamoto M."/>
            <person name="Iino T."/>
            <person name="Noda S."/>
            <person name="Hongoh Y."/>
            <person name="Hattori M."/>
            <person name="Ohkuma M."/>
        </authorList>
    </citation>
    <scope>NUCLEOTIDE SEQUENCE [LARGE SCALE GENOMIC DNA]</scope>
    <source>
        <strain evidence="2">JCM 15548</strain>
    </source>
</reference>
<dbReference type="STRING" id="1236989.JCM15548_14539"/>
<dbReference type="Proteomes" id="UP000032900">
    <property type="component" value="Unassembled WGS sequence"/>
</dbReference>